<keyword evidence="7 18" id="KW-0547">Nucleotide-binding</keyword>
<feature type="compositionally biased region" description="Basic and acidic residues" evidence="21">
    <location>
        <begin position="259"/>
        <end position="270"/>
    </location>
</feature>
<dbReference type="SFLD" id="SFLDG00002">
    <property type="entry name" value="C1.7:_P-type_atpase_like"/>
    <property type="match status" value="1"/>
</dbReference>
<evidence type="ECO:0000256" key="10">
    <source>
        <dbReference type="ARBA" id="ARBA00022967"/>
    </source>
</evidence>
<evidence type="ECO:0000256" key="3">
    <source>
        <dbReference type="ARBA" id="ARBA00008109"/>
    </source>
</evidence>
<evidence type="ECO:0000313" key="24">
    <source>
        <dbReference type="EMBL" id="UJO11271.1"/>
    </source>
</evidence>
<dbReference type="Pfam" id="PF13246">
    <property type="entry name" value="Cation_ATPase"/>
    <property type="match status" value="1"/>
</dbReference>
<dbReference type="InterPro" id="IPR001757">
    <property type="entry name" value="P_typ_ATPase"/>
</dbReference>
<feature type="binding site" evidence="18">
    <location>
        <position position="814"/>
    </location>
    <ligand>
        <name>ATP</name>
        <dbReference type="ChEBI" id="CHEBI:30616"/>
    </ligand>
</feature>
<feature type="active site" description="4-aspartylphosphate intermediate" evidence="17">
    <location>
        <position position="639"/>
    </location>
</feature>
<dbReference type="InterPro" id="IPR023299">
    <property type="entry name" value="ATPase_P-typ_cyto_dom_N"/>
</dbReference>
<dbReference type="GO" id="GO:0016887">
    <property type="term" value="F:ATP hydrolysis activity"/>
    <property type="evidence" value="ECO:0007669"/>
    <property type="project" value="InterPro"/>
</dbReference>
<evidence type="ECO:0000256" key="2">
    <source>
        <dbReference type="ARBA" id="ARBA00004127"/>
    </source>
</evidence>
<evidence type="ECO:0000256" key="20">
    <source>
        <dbReference type="RuleBase" id="RU362033"/>
    </source>
</evidence>
<evidence type="ECO:0000256" key="6">
    <source>
        <dbReference type="ARBA" id="ARBA00022723"/>
    </source>
</evidence>
<dbReference type="GO" id="GO:0005886">
    <property type="term" value="C:plasma membrane"/>
    <property type="evidence" value="ECO:0007669"/>
    <property type="project" value="UniProtKB-ARBA"/>
</dbReference>
<name>A0A9Q8L5J6_PASFU</name>
<dbReference type="PRINTS" id="PR00119">
    <property type="entry name" value="CATATPASE"/>
</dbReference>
<dbReference type="GO" id="GO:0000287">
    <property type="term" value="F:magnesium ion binding"/>
    <property type="evidence" value="ECO:0007669"/>
    <property type="project" value="UniProtKB-UniRule"/>
</dbReference>
<comment type="similarity">
    <text evidence="3 20">Belongs to the cation transport ATPase (P-type) (TC 3.A.3) family. Type IV subfamily.</text>
</comment>
<feature type="binding site" evidence="18">
    <location>
        <position position="773"/>
    </location>
    <ligand>
        <name>ATP</name>
        <dbReference type="ChEBI" id="CHEBI:30616"/>
    </ligand>
</feature>
<accession>A0A9Q8L5J6</accession>
<dbReference type="InterPro" id="IPR006539">
    <property type="entry name" value="P-type_ATPase_IV"/>
</dbReference>
<dbReference type="PROSITE" id="PS00154">
    <property type="entry name" value="ATPASE_E1_E2"/>
    <property type="match status" value="1"/>
</dbReference>
<evidence type="ECO:0000259" key="22">
    <source>
        <dbReference type="Pfam" id="PF16209"/>
    </source>
</evidence>
<feature type="binding site" evidence="18">
    <location>
        <position position="952"/>
    </location>
    <ligand>
        <name>ATP</name>
        <dbReference type="ChEBI" id="CHEBI:30616"/>
    </ligand>
</feature>
<dbReference type="FunFam" id="3.40.50.1000:FF:000108">
    <property type="entry name" value="Phospholipid-transporting ATPase"/>
    <property type="match status" value="1"/>
</dbReference>
<feature type="transmembrane region" description="Helical" evidence="20">
    <location>
        <begin position="1172"/>
        <end position="1193"/>
    </location>
</feature>
<reference evidence="24" key="2">
    <citation type="journal article" date="2022" name="Microb. Genom.">
        <title>A chromosome-scale genome assembly of the tomato pathogen Cladosporium fulvum reveals a compartmentalized genome architecture and the presence of a dispensable chromosome.</title>
        <authorList>
            <person name="Zaccaron A.Z."/>
            <person name="Chen L.H."/>
            <person name="Samaras A."/>
            <person name="Stergiopoulos I."/>
        </authorList>
    </citation>
    <scope>NUCLEOTIDE SEQUENCE</scope>
    <source>
        <strain evidence="24">Race5_Kim</strain>
    </source>
</reference>
<feature type="binding site" evidence="18">
    <location>
        <position position="641"/>
    </location>
    <ligand>
        <name>ATP</name>
        <dbReference type="ChEBI" id="CHEBI:30616"/>
    </ligand>
</feature>
<keyword evidence="11 20" id="KW-1133">Transmembrane helix</keyword>
<dbReference type="InterPro" id="IPR032630">
    <property type="entry name" value="P_typ_ATPase_c"/>
</dbReference>
<dbReference type="InterPro" id="IPR032631">
    <property type="entry name" value="P-type_ATPase_N"/>
</dbReference>
<dbReference type="Pfam" id="PF16212">
    <property type="entry name" value="PhoLip_ATPase_C"/>
    <property type="match status" value="1"/>
</dbReference>
<feature type="binding site" evidence="19">
    <location>
        <position position="1083"/>
    </location>
    <ligand>
        <name>Mg(2+)</name>
        <dbReference type="ChEBI" id="CHEBI:18420"/>
    </ligand>
</feature>
<dbReference type="GO" id="GO:0012505">
    <property type="term" value="C:endomembrane system"/>
    <property type="evidence" value="ECO:0007669"/>
    <property type="project" value="UniProtKB-SubCell"/>
</dbReference>
<sequence length="1574" mass="177492">MATVSFGAQQPRPEEAVEAGNGAERTQPLNRMRWATVRQSGKKGVQKRKSIFNRQVARLSGVSNKRQSAGSNISDLKADDIANDKAAQGQTHRTIYVNQQLPDSARDEEGRPLQNFKRNKVRTAKYTPISFIPKNLWFQLHNIANVYFIFIVILGIFSIFGVQNPGLSAVPIIVILTITAIKDAIEDWRRTVLDNELNNAPVHRLVGWENVNVSDEKVGIWRQFKKANTRAILLVWKWWKAKQEEKAAKKGKGPSARDANLDAKLEEQNRRASMVTARLDAEDYPHENDEGDVEMTPVPSPTPGQRPQHGGDDMRDPGLQRDHLTVPKEDGKVEQIPVPKKFYGSLINPNREQLDKARFKRDYWKNVRVGDFVRLYNDEEVPADIVVLSTSDADGACYIETKNLDGETNLKVRTALYSGRQIKRARDCEQADFILESEPPHANLYAYSGVVRWNQYDRKQPSAETKEMAEPVGINNLLLRGCTVRNTEWVLGVVAFTGEDTKIMLNSGITPSKRPKIMRDLNWNVLYNFIILFVMCLVAAIVEGVTWGQGDNSLDFFEFGSYGGTPGLNGFITFWAAIILFQNLVPISLYISLEIVRSVQAFFIFSDTYMYYEKIDYPCTPKSWNISDDLGQIEYVFSDKTGTLTQNVMEFKKCTVNGQPYGEAYTEALAGMQKRMGINVEEEGARAKAQIAQDRVSMLQRIRKMHNNPYLRDEDLTFVAPSYIADLDGDSGPVQKAATEQFMLALALCHSVITERTPGDPPRIEFKAQSPDEAALVATARDVGFTVIGRSNDGIIVNYLGEEREYTVLNTLEFNSTRKRMSSILRMPNGKIMLFCKGADSIIYSRLKKGEQAQLRASTAEHLEMFAREGLRTLCIAQRELDEEEYQRWNVDHEFAAASVQDREDKLEECADRIERELTLLGGTAIEDKLQDGVPDAIALLAQAGIKLWVLTGDKVETAINIGFSCNLLDNDMDLMLLKVDEDNIEQAEAELDKHLATFGKTGSDEELKAAKKNHEPPAPTHALVIDGDTLKVVLDDRLRQKFLLLCKECRSVLCCRVSPSQKAAVVGLVKHTLDVMTLSIGDGANDVAMIQEADVGVGIAGEEGRQAVMSSDYAIGQFRFLTRLLLVHGRWDYRRMGECVANFFYKNIIWVFALFWYQIYANFDCSYAFDYTYILLFNLAFTSLPIIFQGILDQDVDDKVSLAVPQLYRRGIEQKEWTQTKFWIYMFDGLYQSVIAFYFTYLQFMPANFETEDGRNVNDYKRLGVYIVNPIVVVVNVYILINTYRWDWFMLLITGISILLIWFWTGVYTSFTAGFTFYGAASQVYGALTFWAIGLLTVVMCLLPRFGAKAFQKMYMPYDIDVIREQVRRGKFDYLKDVDPTAVSTPAPDKLAESSSSSEMSNGKPKDDRGHRRYTPPRQTFEDDQRPIYPPSIAATATTNNPRSNNGSDGTDYTGHRSSLDRQFPMVSSNNANPTITRQDGGDPFGFDRPQQGSHFARPSVDRPRPSFDRLRSSMDRTRPSFEASNDFTSAAYLSRVESSQSQGKGDTPTTPGAGTGLRQDISQDLRGPGSGR</sequence>
<keyword evidence="5 20" id="KW-0812">Transmembrane</keyword>
<dbReference type="SFLD" id="SFLDS00003">
    <property type="entry name" value="Haloacid_Dehalogenase"/>
    <property type="match status" value="1"/>
</dbReference>
<comment type="catalytic activity">
    <reaction evidence="14 20">
        <text>ATP + H2O + phospholipidSide 1 = ADP + phosphate + phospholipidSide 2.</text>
        <dbReference type="EC" id="7.6.2.1"/>
    </reaction>
</comment>
<feature type="binding site" evidence="18">
    <location>
        <position position="1086"/>
    </location>
    <ligand>
        <name>ATP</name>
        <dbReference type="ChEBI" id="CHEBI:30616"/>
    </ligand>
</feature>
<feature type="transmembrane region" description="Helical" evidence="20">
    <location>
        <begin position="168"/>
        <end position="185"/>
    </location>
</feature>
<feature type="transmembrane region" description="Helical" evidence="20">
    <location>
        <begin position="1140"/>
        <end position="1160"/>
    </location>
</feature>
<dbReference type="InterPro" id="IPR036412">
    <property type="entry name" value="HAD-like_sf"/>
</dbReference>
<evidence type="ECO:0000259" key="23">
    <source>
        <dbReference type="Pfam" id="PF16212"/>
    </source>
</evidence>
<dbReference type="NCBIfam" id="TIGR01494">
    <property type="entry name" value="ATPase_P-type"/>
    <property type="match status" value="1"/>
</dbReference>
<feature type="transmembrane region" description="Helical" evidence="20">
    <location>
        <begin position="1326"/>
        <end position="1347"/>
    </location>
</feature>
<feature type="binding site" evidence="18">
    <location>
        <position position="639"/>
    </location>
    <ligand>
        <name>ATP</name>
        <dbReference type="ChEBI" id="CHEBI:30616"/>
    </ligand>
</feature>
<evidence type="ECO:0000256" key="7">
    <source>
        <dbReference type="ARBA" id="ARBA00022741"/>
    </source>
</evidence>
<feature type="binding site" evidence="18">
    <location>
        <position position="1087"/>
    </location>
    <ligand>
        <name>ATP</name>
        <dbReference type="ChEBI" id="CHEBI:30616"/>
    </ligand>
</feature>
<keyword evidence="9 19" id="KW-0460">Magnesium</keyword>
<feature type="transmembrane region" description="Helical" evidence="20">
    <location>
        <begin position="1264"/>
        <end position="1282"/>
    </location>
</feature>
<dbReference type="Gene3D" id="2.70.150.10">
    <property type="entry name" value="Calcium-transporting ATPase, cytoplasmic transduction domain A"/>
    <property type="match status" value="1"/>
</dbReference>
<evidence type="ECO:0000256" key="15">
    <source>
        <dbReference type="ARBA" id="ARBA00049128"/>
    </source>
</evidence>
<feature type="domain" description="P-type ATPase N-terminal" evidence="22">
    <location>
        <begin position="107"/>
        <end position="163"/>
    </location>
</feature>
<comment type="subcellular location">
    <subcellularLocation>
        <location evidence="2">Endomembrane system</location>
        <topology evidence="2">Multi-pass membrane protein</topology>
    </subcellularLocation>
    <subcellularLocation>
        <location evidence="20">Membrane</location>
        <topology evidence="20">Multi-pass membrane protein</topology>
    </subcellularLocation>
</comment>
<gene>
    <name evidence="24" type="ORF">CLAFUR5_01950</name>
</gene>
<protein>
    <recommendedName>
        <fullName evidence="20">Phospholipid-transporting ATPase</fullName>
        <ecNumber evidence="20">7.6.2.1</ecNumber>
    </recommendedName>
</protein>
<reference evidence="24" key="1">
    <citation type="submission" date="2021-12" db="EMBL/GenBank/DDBJ databases">
        <authorList>
            <person name="Zaccaron A."/>
            <person name="Stergiopoulos I."/>
        </authorList>
    </citation>
    <scope>NUCLEOTIDE SEQUENCE</scope>
    <source>
        <strain evidence="24">Race5_Kim</strain>
    </source>
</reference>
<dbReference type="SUPFAM" id="SSF81653">
    <property type="entry name" value="Calcium ATPase, transduction domain A"/>
    <property type="match status" value="1"/>
</dbReference>
<evidence type="ECO:0000256" key="5">
    <source>
        <dbReference type="ARBA" id="ARBA00022692"/>
    </source>
</evidence>
<dbReference type="SUPFAM" id="SSF56784">
    <property type="entry name" value="HAD-like"/>
    <property type="match status" value="1"/>
</dbReference>
<keyword evidence="12" id="KW-0445">Lipid transport</keyword>
<feature type="transmembrane region" description="Helical" evidence="20">
    <location>
        <begin position="1223"/>
        <end position="1244"/>
    </location>
</feature>
<feature type="compositionally biased region" description="Low complexity" evidence="21">
    <location>
        <begin position="1545"/>
        <end position="1554"/>
    </location>
</feature>
<organism evidence="24 25">
    <name type="scientific">Passalora fulva</name>
    <name type="common">Tomato leaf mold</name>
    <name type="synonym">Cladosporium fulvum</name>
    <dbReference type="NCBI Taxonomy" id="5499"/>
    <lineage>
        <taxon>Eukaryota</taxon>
        <taxon>Fungi</taxon>
        <taxon>Dikarya</taxon>
        <taxon>Ascomycota</taxon>
        <taxon>Pezizomycotina</taxon>
        <taxon>Dothideomycetes</taxon>
        <taxon>Dothideomycetidae</taxon>
        <taxon>Mycosphaerellales</taxon>
        <taxon>Mycosphaerellaceae</taxon>
        <taxon>Fulvia</taxon>
    </lineage>
</organism>
<evidence type="ECO:0000256" key="4">
    <source>
        <dbReference type="ARBA" id="ARBA00022448"/>
    </source>
</evidence>
<feature type="binding site" evidence="18">
    <location>
        <position position="954"/>
    </location>
    <ligand>
        <name>ATP</name>
        <dbReference type="ChEBI" id="CHEBI:30616"/>
    </ligand>
</feature>
<feature type="binding site" evidence="18">
    <location>
        <position position="837"/>
    </location>
    <ligand>
        <name>ATP</name>
        <dbReference type="ChEBI" id="CHEBI:30616"/>
    </ligand>
</feature>
<dbReference type="RefSeq" id="XP_047755637.1">
    <property type="nucleotide sequence ID" value="XM_047901098.1"/>
</dbReference>
<evidence type="ECO:0000256" key="14">
    <source>
        <dbReference type="ARBA" id="ARBA00034036"/>
    </source>
</evidence>
<dbReference type="SUPFAM" id="SSF81665">
    <property type="entry name" value="Calcium ATPase, transmembrane domain M"/>
    <property type="match status" value="1"/>
</dbReference>
<feature type="compositionally biased region" description="Basic and acidic residues" evidence="21">
    <location>
        <begin position="279"/>
        <end position="288"/>
    </location>
</feature>
<feature type="binding site" evidence="18">
    <location>
        <position position="1057"/>
    </location>
    <ligand>
        <name>ATP</name>
        <dbReference type="ChEBI" id="CHEBI:30616"/>
    </ligand>
</feature>
<dbReference type="PANTHER" id="PTHR24092">
    <property type="entry name" value="PROBABLE PHOSPHOLIPID-TRANSPORTING ATPASE"/>
    <property type="match status" value="1"/>
</dbReference>
<keyword evidence="4" id="KW-0813">Transport</keyword>
<dbReference type="OrthoDB" id="377733at2759"/>
<keyword evidence="25" id="KW-1185">Reference proteome</keyword>
<dbReference type="GO" id="GO:0015247">
    <property type="term" value="F:aminophospholipid flippase activity"/>
    <property type="evidence" value="ECO:0007669"/>
    <property type="project" value="UniProtKB-ARBA"/>
</dbReference>
<dbReference type="GeneID" id="71981828"/>
<evidence type="ECO:0000256" key="19">
    <source>
        <dbReference type="PIRSR" id="PIRSR606539-3"/>
    </source>
</evidence>
<evidence type="ECO:0000256" key="21">
    <source>
        <dbReference type="SAM" id="MobiDB-lite"/>
    </source>
</evidence>
<feature type="transmembrane region" description="Helical" evidence="20">
    <location>
        <begin position="568"/>
        <end position="591"/>
    </location>
</feature>
<feature type="compositionally biased region" description="Basic and acidic residues" evidence="21">
    <location>
        <begin position="309"/>
        <end position="329"/>
    </location>
</feature>
<dbReference type="InterPro" id="IPR008250">
    <property type="entry name" value="ATPase_P-typ_transduc_dom_A_sf"/>
</dbReference>
<feature type="binding site" evidence="19">
    <location>
        <position position="639"/>
    </location>
    <ligand>
        <name>Mg(2+)</name>
        <dbReference type="ChEBI" id="CHEBI:18420"/>
    </ligand>
</feature>
<feature type="transmembrane region" description="Helical" evidence="20">
    <location>
        <begin position="144"/>
        <end position="162"/>
    </location>
</feature>
<keyword evidence="6 19" id="KW-0479">Metal-binding</keyword>
<feature type="compositionally biased region" description="Basic and acidic residues" evidence="21">
    <location>
        <begin position="1501"/>
        <end position="1521"/>
    </location>
</feature>
<dbReference type="PANTHER" id="PTHR24092:SF180">
    <property type="entry name" value="PHOSPHOLIPID-TRANSPORTING ATPASE DNF1-RELATED"/>
    <property type="match status" value="1"/>
</dbReference>
<dbReference type="CDD" id="cd02073">
    <property type="entry name" value="P-type_ATPase_APLT_Dnf-like"/>
    <property type="match status" value="1"/>
</dbReference>
<feature type="region of interest" description="Disordered" evidence="21">
    <location>
        <begin position="246"/>
        <end position="329"/>
    </location>
</feature>
<evidence type="ECO:0000256" key="17">
    <source>
        <dbReference type="PIRSR" id="PIRSR606539-1"/>
    </source>
</evidence>
<dbReference type="OMA" id="QALRCGR"/>
<evidence type="ECO:0000256" key="13">
    <source>
        <dbReference type="ARBA" id="ARBA00023136"/>
    </source>
</evidence>
<feature type="transmembrane region" description="Helical" evidence="20">
    <location>
        <begin position="525"/>
        <end position="548"/>
    </location>
</feature>
<proteinExistence type="inferred from homology"/>
<dbReference type="GO" id="GO:0140351">
    <property type="term" value="F:glycosylceramide flippase activity"/>
    <property type="evidence" value="ECO:0007669"/>
    <property type="project" value="UniProtKB-ARBA"/>
</dbReference>
<evidence type="ECO:0000256" key="12">
    <source>
        <dbReference type="ARBA" id="ARBA00023055"/>
    </source>
</evidence>
<keyword evidence="13 20" id="KW-0472">Membrane</keyword>
<keyword evidence="8 18" id="KW-0067">ATP-binding</keyword>
<dbReference type="FunFam" id="3.40.1110.10:FF:000048">
    <property type="entry name" value="Phospholipid-transporting ATPase"/>
    <property type="match status" value="1"/>
</dbReference>
<dbReference type="GO" id="GO:1990531">
    <property type="term" value="C:phospholipid-translocating ATPase complex"/>
    <property type="evidence" value="ECO:0007669"/>
    <property type="project" value="UniProtKB-ARBA"/>
</dbReference>
<evidence type="ECO:0000256" key="9">
    <source>
        <dbReference type="ARBA" id="ARBA00022842"/>
    </source>
</evidence>
<dbReference type="SUPFAM" id="SSF81660">
    <property type="entry name" value="Metal cation-transporting ATPase, ATP-binding domain N"/>
    <property type="match status" value="1"/>
</dbReference>
<feature type="binding site" evidence="19">
    <location>
        <position position="1087"/>
    </location>
    <ligand>
        <name>Mg(2+)</name>
        <dbReference type="ChEBI" id="CHEBI:18420"/>
    </ligand>
</feature>
<dbReference type="NCBIfam" id="TIGR01652">
    <property type="entry name" value="ATPase-Plipid"/>
    <property type="match status" value="1"/>
</dbReference>
<dbReference type="KEGG" id="ffu:CLAFUR5_01950"/>
<comment type="catalytic activity">
    <reaction evidence="15">
        <text>a 1,2-diacyl-sn-glycero-3-phosphoethanolamine(out) + ATP + H2O = a 1,2-diacyl-sn-glycero-3-phosphoethanolamine(in) + ADP + phosphate + H(+)</text>
        <dbReference type="Rhea" id="RHEA:66132"/>
        <dbReference type="ChEBI" id="CHEBI:15377"/>
        <dbReference type="ChEBI" id="CHEBI:15378"/>
        <dbReference type="ChEBI" id="CHEBI:30616"/>
        <dbReference type="ChEBI" id="CHEBI:43474"/>
        <dbReference type="ChEBI" id="CHEBI:64612"/>
        <dbReference type="ChEBI" id="CHEBI:456216"/>
    </reaction>
    <physiologicalReaction direction="left-to-right" evidence="15">
        <dbReference type="Rhea" id="RHEA:66133"/>
    </physiologicalReaction>
</comment>
<dbReference type="EC" id="7.6.2.1" evidence="20"/>
<feature type="binding site" evidence="18">
    <location>
        <position position="872"/>
    </location>
    <ligand>
        <name>ATP</name>
        <dbReference type="ChEBI" id="CHEBI:30616"/>
    </ligand>
</feature>
<feature type="compositionally biased region" description="Polar residues" evidence="21">
    <location>
        <begin position="1436"/>
        <end position="1452"/>
    </location>
</feature>
<feature type="region of interest" description="Disordered" evidence="21">
    <location>
        <begin position="1"/>
        <end position="26"/>
    </location>
</feature>
<dbReference type="InterPro" id="IPR023298">
    <property type="entry name" value="ATPase_P-typ_TM_dom_sf"/>
</dbReference>
<dbReference type="Proteomes" id="UP000756132">
    <property type="component" value="Chromosome 1"/>
</dbReference>
<feature type="domain" description="P-type ATPase C-terminal" evidence="23">
    <location>
        <begin position="1109"/>
        <end position="1358"/>
    </location>
</feature>
<comment type="catalytic activity">
    <reaction evidence="16">
        <text>a beta-D-glucosyl-(1&lt;-&gt;1')-N-acylsphing-4-enine(out) + ATP + H2O = a beta-D-glucosyl-(1&lt;-&gt;1')-N-acylsphing-4-enine(in) + ADP + phosphate + H(+)</text>
        <dbReference type="Rhea" id="RHEA:66036"/>
        <dbReference type="ChEBI" id="CHEBI:15377"/>
        <dbReference type="ChEBI" id="CHEBI:15378"/>
        <dbReference type="ChEBI" id="CHEBI:22801"/>
        <dbReference type="ChEBI" id="CHEBI:30616"/>
        <dbReference type="ChEBI" id="CHEBI:43474"/>
        <dbReference type="ChEBI" id="CHEBI:456216"/>
    </reaction>
    <physiologicalReaction direction="left-to-right" evidence="16">
        <dbReference type="Rhea" id="RHEA:66037"/>
    </physiologicalReaction>
</comment>
<evidence type="ECO:0000313" key="25">
    <source>
        <dbReference type="Proteomes" id="UP000756132"/>
    </source>
</evidence>
<comment type="cofactor">
    <cofactor evidence="1 19">
        <name>Mg(2+)</name>
        <dbReference type="ChEBI" id="CHEBI:18420"/>
    </cofactor>
</comment>
<dbReference type="InterPro" id="IPR023214">
    <property type="entry name" value="HAD_sf"/>
</dbReference>
<feature type="binding site" evidence="18">
    <location>
        <position position="640"/>
    </location>
    <ligand>
        <name>ATP</name>
        <dbReference type="ChEBI" id="CHEBI:30616"/>
    </ligand>
</feature>
<dbReference type="GO" id="GO:0140333">
    <property type="term" value="F:glycerophospholipid flippase activity"/>
    <property type="evidence" value="ECO:0007669"/>
    <property type="project" value="UniProtKB-ARBA"/>
</dbReference>
<dbReference type="Gene3D" id="3.40.1110.10">
    <property type="entry name" value="Calcium-transporting ATPase, cytoplasmic domain N"/>
    <property type="match status" value="1"/>
</dbReference>
<feature type="transmembrane region" description="Helical" evidence="20">
    <location>
        <begin position="1289"/>
        <end position="1306"/>
    </location>
</feature>
<dbReference type="GO" id="GO:0005524">
    <property type="term" value="F:ATP binding"/>
    <property type="evidence" value="ECO:0007669"/>
    <property type="project" value="UniProtKB-UniRule"/>
</dbReference>
<dbReference type="SFLD" id="SFLDF00027">
    <property type="entry name" value="p-type_atpase"/>
    <property type="match status" value="1"/>
</dbReference>
<feature type="binding site" evidence="18">
    <location>
        <position position="1063"/>
    </location>
    <ligand>
        <name>ATP</name>
        <dbReference type="ChEBI" id="CHEBI:30616"/>
    </ligand>
</feature>
<evidence type="ECO:0000256" key="18">
    <source>
        <dbReference type="PIRSR" id="PIRSR606539-2"/>
    </source>
</evidence>
<evidence type="ECO:0000256" key="11">
    <source>
        <dbReference type="ARBA" id="ARBA00022989"/>
    </source>
</evidence>
<feature type="compositionally biased region" description="Polar residues" evidence="21">
    <location>
        <begin position="1467"/>
        <end position="1479"/>
    </location>
</feature>
<evidence type="ECO:0000256" key="1">
    <source>
        <dbReference type="ARBA" id="ARBA00001946"/>
    </source>
</evidence>
<dbReference type="Gene3D" id="3.40.50.1000">
    <property type="entry name" value="HAD superfamily/HAD-like"/>
    <property type="match status" value="1"/>
</dbReference>
<dbReference type="InterPro" id="IPR044492">
    <property type="entry name" value="P_typ_ATPase_HD_dom"/>
</dbReference>
<dbReference type="InterPro" id="IPR018303">
    <property type="entry name" value="ATPase_P-typ_P_site"/>
</dbReference>
<feature type="binding site" evidence="18">
    <location>
        <position position="953"/>
    </location>
    <ligand>
        <name>ATP</name>
        <dbReference type="ChEBI" id="CHEBI:30616"/>
    </ligand>
</feature>
<dbReference type="Pfam" id="PF16209">
    <property type="entry name" value="PhoLip_ATPase_N"/>
    <property type="match status" value="1"/>
</dbReference>
<keyword evidence="10 20" id="KW-1278">Translocase</keyword>
<evidence type="ECO:0000256" key="8">
    <source>
        <dbReference type="ARBA" id="ARBA00022840"/>
    </source>
</evidence>
<feature type="region of interest" description="Disordered" evidence="21">
    <location>
        <begin position="1384"/>
        <end position="1574"/>
    </location>
</feature>
<evidence type="ECO:0000256" key="16">
    <source>
        <dbReference type="ARBA" id="ARBA00050913"/>
    </source>
</evidence>
<dbReference type="EMBL" id="CP090163">
    <property type="protein sequence ID" value="UJO11271.1"/>
    <property type="molecule type" value="Genomic_DNA"/>
</dbReference>
<feature type="binding site" evidence="19">
    <location>
        <position position="641"/>
    </location>
    <ligand>
        <name>Mg(2+)</name>
        <dbReference type="ChEBI" id="CHEBI:18420"/>
    </ligand>
</feature>